<evidence type="ECO:0000256" key="10">
    <source>
        <dbReference type="SAM" id="MobiDB-lite"/>
    </source>
</evidence>
<dbReference type="PANTHER" id="PTHR47549:SF1">
    <property type="entry name" value="GOLGI APPARATUS MEMBRANE PROTEIN TVP38"/>
    <property type="match status" value="1"/>
</dbReference>
<feature type="transmembrane region" description="Helical" evidence="11">
    <location>
        <begin position="85"/>
        <end position="101"/>
    </location>
</feature>
<feature type="transmembrane region" description="Helical" evidence="11">
    <location>
        <begin position="197"/>
        <end position="219"/>
    </location>
</feature>
<evidence type="ECO:0000313" key="14">
    <source>
        <dbReference type="Proteomes" id="UP000292702"/>
    </source>
</evidence>
<keyword evidence="7 11" id="KW-1133">Transmembrane helix</keyword>
<feature type="domain" description="VTT" evidence="12">
    <location>
        <begin position="105"/>
        <end position="220"/>
    </location>
</feature>
<dbReference type="GO" id="GO:0016192">
    <property type="term" value="P:vesicle-mediated transport"/>
    <property type="evidence" value="ECO:0007669"/>
    <property type="project" value="TreeGrafter"/>
</dbReference>
<evidence type="ECO:0000259" key="12">
    <source>
        <dbReference type="Pfam" id="PF09335"/>
    </source>
</evidence>
<dbReference type="GO" id="GO:0000139">
    <property type="term" value="C:Golgi membrane"/>
    <property type="evidence" value="ECO:0007669"/>
    <property type="project" value="UniProtKB-SubCell"/>
</dbReference>
<comment type="similarity">
    <text evidence="3">Belongs to the TVP38/TMEM64 family.</text>
</comment>
<accession>A0A4V2MWV6</accession>
<evidence type="ECO:0000256" key="8">
    <source>
        <dbReference type="ARBA" id="ARBA00023034"/>
    </source>
</evidence>
<dbReference type="GO" id="GO:0000022">
    <property type="term" value="P:mitotic spindle elongation"/>
    <property type="evidence" value="ECO:0007669"/>
    <property type="project" value="TreeGrafter"/>
</dbReference>
<keyword evidence="8" id="KW-0333">Golgi apparatus</keyword>
<name>A0A4V2MWV6_9APHY</name>
<proteinExistence type="inferred from homology"/>
<dbReference type="Proteomes" id="UP000292702">
    <property type="component" value="Unassembled WGS sequence"/>
</dbReference>
<comment type="function">
    <text evidence="1">Golgi membrane protein involved in vesicular trafficking and spindle migration.</text>
</comment>
<dbReference type="STRING" id="92696.A0A4V2MWV6"/>
<keyword evidence="9 11" id="KW-0472">Membrane</keyword>
<dbReference type="InterPro" id="IPR051076">
    <property type="entry name" value="Golgi_membrane_TVP38/TMEM64"/>
</dbReference>
<evidence type="ECO:0000256" key="4">
    <source>
        <dbReference type="ARBA" id="ARBA00013533"/>
    </source>
</evidence>
<keyword evidence="14" id="KW-1185">Reference proteome</keyword>
<dbReference type="AlphaFoldDB" id="A0A4V2MWV6"/>
<dbReference type="EMBL" id="RWJN01000089">
    <property type="protein sequence ID" value="TCD67687.1"/>
    <property type="molecule type" value="Genomic_DNA"/>
</dbReference>
<organism evidence="13 14">
    <name type="scientific">Steccherinum ochraceum</name>
    <dbReference type="NCBI Taxonomy" id="92696"/>
    <lineage>
        <taxon>Eukaryota</taxon>
        <taxon>Fungi</taxon>
        <taxon>Dikarya</taxon>
        <taxon>Basidiomycota</taxon>
        <taxon>Agaricomycotina</taxon>
        <taxon>Agaricomycetes</taxon>
        <taxon>Polyporales</taxon>
        <taxon>Steccherinaceae</taxon>
        <taxon>Steccherinum</taxon>
    </lineage>
</organism>
<sequence>MSPERHSGRSPSAEPKKQLLPWLWFKHYLRATWTRYKNLPIYGKAVIWTLAVFYVSLGAFLISVGADRIGQTMYDVAQRLSNLRFGWMIIGAVMVVISFPPCTGHTTLVTLCGFAYGMKGFWLAGGSSIVGSAIAFIVLRFLFSLRLRKWSSSSEKWQALEAVIEAKGLPLIMLIRASPFPPWVYANTLFASIHTVALWQFVIATFVVLPKVALHVFIGSRLASLSDGETRRQMDPQTKAINICVVVFGFLIAILTSWIIYRSMTAHIRHLKGISPDIDELAAEAVEEADEGAPLLNNYSTESVDEERTIRPAARSRSVSPHP</sequence>
<feature type="transmembrane region" description="Helical" evidence="11">
    <location>
        <begin position="121"/>
        <end position="143"/>
    </location>
</feature>
<dbReference type="InterPro" id="IPR032816">
    <property type="entry name" value="VTT_dom"/>
</dbReference>
<feature type="transmembrane region" description="Helical" evidence="11">
    <location>
        <begin position="45"/>
        <end position="64"/>
    </location>
</feature>
<comment type="caution">
    <text evidence="13">The sequence shown here is derived from an EMBL/GenBank/DDBJ whole genome shotgun (WGS) entry which is preliminary data.</text>
</comment>
<dbReference type="Pfam" id="PF09335">
    <property type="entry name" value="VTT_dom"/>
    <property type="match status" value="1"/>
</dbReference>
<dbReference type="OrthoDB" id="166803at2759"/>
<evidence type="ECO:0000256" key="11">
    <source>
        <dbReference type="SAM" id="Phobius"/>
    </source>
</evidence>
<evidence type="ECO:0000256" key="1">
    <source>
        <dbReference type="ARBA" id="ARBA00002978"/>
    </source>
</evidence>
<evidence type="ECO:0000256" key="6">
    <source>
        <dbReference type="ARBA" id="ARBA00022692"/>
    </source>
</evidence>
<evidence type="ECO:0000256" key="2">
    <source>
        <dbReference type="ARBA" id="ARBA00004653"/>
    </source>
</evidence>
<feature type="transmembrane region" description="Helical" evidence="11">
    <location>
        <begin position="240"/>
        <end position="261"/>
    </location>
</feature>
<evidence type="ECO:0000256" key="5">
    <source>
        <dbReference type="ARBA" id="ARBA00020673"/>
    </source>
</evidence>
<evidence type="ECO:0000313" key="13">
    <source>
        <dbReference type="EMBL" id="TCD67687.1"/>
    </source>
</evidence>
<evidence type="ECO:0000256" key="3">
    <source>
        <dbReference type="ARBA" id="ARBA00008640"/>
    </source>
</evidence>
<feature type="region of interest" description="Disordered" evidence="10">
    <location>
        <begin position="292"/>
        <end position="323"/>
    </location>
</feature>
<gene>
    <name evidence="13" type="primary">TVP38_2</name>
    <name evidence="13" type="ORF">EIP91_012053</name>
</gene>
<comment type="subcellular location">
    <subcellularLocation>
        <location evidence="2">Golgi apparatus membrane</location>
        <topology evidence="2">Multi-pass membrane protein</topology>
    </subcellularLocation>
</comment>
<evidence type="ECO:0000256" key="7">
    <source>
        <dbReference type="ARBA" id="ARBA00022989"/>
    </source>
</evidence>
<dbReference type="PANTHER" id="PTHR47549">
    <property type="entry name" value="GOLGI APPARATUS MEMBRANE PROTEIN TVP38-RELATED"/>
    <property type="match status" value="1"/>
</dbReference>
<protein>
    <recommendedName>
        <fullName evidence="4">Golgi apparatus membrane protein TVP38</fullName>
    </recommendedName>
    <alternativeName>
        <fullName evidence="5">Golgi apparatus membrane protein tvp38</fullName>
    </alternativeName>
</protein>
<evidence type="ECO:0000256" key="9">
    <source>
        <dbReference type="ARBA" id="ARBA00023136"/>
    </source>
</evidence>
<reference evidence="13 14" key="1">
    <citation type="submission" date="2018-11" db="EMBL/GenBank/DDBJ databases">
        <title>Genome assembly of Steccherinum ochraceum LE-BIN_3174, the white-rot fungus of the Steccherinaceae family (The Residual Polyporoid clade, Polyporales, Basidiomycota).</title>
        <authorList>
            <person name="Fedorova T.V."/>
            <person name="Glazunova O.A."/>
            <person name="Landesman E.O."/>
            <person name="Moiseenko K.V."/>
            <person name="Psurtseva N.V."/>
            <person name="Savinova O.S."/>
            <person name="Shakhova N.V."/>
            <person name="Tyazhelova T.V."/>
            <person name="Vasina D.V."/>
        </authorList>
    </citation>
    <scope>NUCLEOTIDE SEQUENCE [LARGE SCALE GENOMIC DNA]</scope>
    <source>
        <strain evidence="13 14">LE-BIN_3174</strain>
    </source>
</reference>
<keyword evidence="6 11" id="KW-0812">Transmembrane</keyword>